<name>A0A396SVA6_9LACO</name>
<organism evidence="2 3">
    <name type="scientific">Lactobacillus bombicola</name>
    <dbReference type="NCBI Taxonomy" id="1505723"/>
    <lineage>
        <taxon>Bacteria</taxon>
        <taxon>Bacillati</taxon>
        <taxon>Bacillota</taxon>
        <taxon>Bacilli</taxon>
        <taxon>Lactobacillales</taxon>
        <taxon>Lactobacillaceae</taxon>
        <taxon>Lactobacillus</taxon>
    </lineage>
</organism>
<dbReference type="Proteomes" id="UP000265862">
    <property type="component" value="Unassembled WGS sequence"/>
</dbReference>
<dbReference type="Pfam" id="PF04404">
    <property type="entry name" value="ERF"/>
    <property type="match status" value="1"/>
</dbReference>
<dbReference type="InterPro" id="IPR007499">
    <property type="entry name" value="ERF_bacteria_virus"/>
</dbReference>
<dbReference type="RefSeq" id="WP_118898212.1">
    <property type="nucleotide sequence ID" value="NZ_QOCV01000011.1"/>
</dbReference>
<evidence type="ECO:0000313" key="3">
    <source>
        <dbReference type="Proteomes" id="UP000265862"/>
    </source>
</evidence>
<feature type="region of interest" description="Disordered" evidence="1">
    <location>
        <begin position="137"/>
        <end position="169"/>
    </location>
</feature>
<evidence type="ECO:0000313" key="2">
    <source>
        <dbReference type="EMBL" id="RHW53691.1"/>
    </source>
</evidence>
<dbReference type="EMBL" id="QOCV01000011">
    <property type="protein sequence ID" value="RHW53691.1"/>
    <property type="molecule type" value="Genomic_DNA"/>
</dbReference>
<proteinExistence type="predicted"/>
<reference evidence="2 3" key="1">
    <citation type="submission" date="2018-07" db="EMBL/GenBank/DDBJ databases">
        <title>Genome sequences of six Lactobacillus spp. isolated from bumble bee guts.</title>
        <authorList>
            <person name="Motta E.V.S."/>
            <person name="Moran N.A."/>
        </authorList>
    </citation>
    <scope>NUCLEOTIDE SEQUENCE [LARGE SCALE GENOMIC DNA]</scope>
    <source>
        <strain evidence="2 3">OCC3</strain>
    </source>
</reference>
<evidence type="ECO:0008006" key="4">
    <source>
        <dbReference type="Google" id="ProtNLM"/>
    </source>
</evidence>
<comment type="caution">
    <text evidence="2">The sequence shown here is derived from an EMBL/GenBank/DDBJ whole genome shotgun (WGS) entry which is preliminary data.</text>
</comment>
<accession>A0A396SVA6</accession>
<protein>
    <recommendedName>
        <fullName evidence="4">Single-stranded DNA-binding protein</fullName>
    </recommendedName>
</protein>
<evidence type="ECO:0000256" key="1">
    <source>
        <dbReference type="SAM" id="MobiDB-lite"/>
    </source>
</evidence>
<dbReference type="AlphaFoldDB" id="A0A396SVA6"/>
<feature type="compositionally biased region" description="Low complexity" evidence="1">
    <location>
        <begin position="160"/>
        <end position="169"/>
    </location>
</feature>
<gene>
    <name evidence="2" type="ORF">DS835_07040</name>
</gene>
<sequence length="241" mass="26691">MTEKKEQHKDYVPLAVKIAKANKDIGVIAKDGNNNFQRYSFQTEAAIKAAVQRVTSENGFSIIPKFEIVEREQQTTKNHGVNNFVYVLGTFTITDGVETLVGAMPGAGSDTGEKAVQKACTSAQKYFYKQLFNITDKDEDPDAQDSNPGGGYQRRQPTRKQAAPKKQAPAKTFTDKELLDYTITDKKGSVKLVQVVSEAVAGNKDSMATLHDLGGESHEAYKQIYARKLYKSWLDTQQVGE</sequence>